<sequence>MAEWSWDPDDFAALWFSDAYDRFPDPLQYTSRFEFRDGFAAHRKVVHARYSRDERYEIQAALDTLGRAELRIEIIGGTSKHKNSTGPGDVREYRIVGARTRFGAVVMSQYGADPDYGPIRVRTFSSESLPSRLAASLPACPPGSGKPLMLHPDDLRPRRDGYMEDVARNTPREQYQRLVNRPTDGGGTAVLLAGPFHANTKPWNVLTWRDISKDGRYTEQRAEHITVRPTTVPDLTATFTTWIDRAQSRLADKNKEPWD</sequence>
<dbReference type="AlphaFoldDB" id="A0A6G9YB47"/>
<dbReference type="Proteomes" id="UP000503540">
    <property type="component" value="Chromosome"/>
</dbReference>
<dbReference type="Pfam" id="PF14011">
    <property type="entry name" value="ESX-1_EspG"/>
    <property type="match status" value="1"/>
</dbReference>
<organism evidence="5 6">
    <name type="scientific">Nocardia arthritidis</name>
    <dbReference type="NCBI Taxonomy" id="228602"/>
    <lineage>
        <taxon>Bacteria</taxon>
        <taxon>Bacillati</taxon>
        <taxon>Actinomycetota</taxon>
        <taxon>Actinomycetes</taxon>
        <taxon>Mycobacteriales</taxon>
        <taxon>Nocardiaceae</taxon>
        <taxon>Nocardia</taxon>
    </lineage>
</organism>
<evidence type="ECO:0000256" key="4">
    <source>
        <dbReference type="ARBA" id="ARBA00023186"/>
    </source>
</evidence>
<reference evidence="5 6" key="1">
    <citation type="journal article" date="2019" name="ACS Chem. Biol.">
        <title>Identification and Mobilization of a Cryptic Antibiotic Biosynthesis Gene Locus from a Human-Pathogenic Nocardia Isolate.</title>
        <authorList>
            <person name="Herisse M."/>
            <person name="Ishida K."/>
            <person name="Porter J.L."/>
            <person name="Howden B."/>
            <person name="Hertweck C."/>
            <person name="Stinear T.P."/>
            <person name="Pidot S.J."/>
        </authorList>
    </citation>
    <scope>NUCLEOTIDE SEQUENCE [LARGE SCALE GENOMIC DNA]</scope>
    <source>
        <strain evidence="5 6">AUSMDU00012717</strain>
    </source>
</reference>
<protein>
    <submittedName>
        <fullName evidence="5">ESX secretion-associated protein EspG</fullName>
    </submittedName>
</protein>
<comment type="similarity">
    <text evidence="2">Belongs to the EspG family.</text>
</comment>
<dbReference type="RefSeq" id="WP_167473343.1">
    <property type="nucleotide sequence ID" value="NZ_CP046172.1"/>
</dbReference>
<evidence type="ECO:0000256" key="1">
    <source>
        <dbReference type="ARBA" id="ARBA00004496"/>
    </source>
</evidence>
<evidence type="ECO:0000256" key="3">
    <source>
        <dbReference type="ARBA" id="ARBA00022490"/>
    </source>
</evidence>
<keyword evidence="4" id="KW-0143">Chaperone</keyword>
<evidence type="ECO:0000313" key="5">
    <source>
        <dbReference type="EMBL" id="QIS10350.1"/>
    </source>
</evidence>
<proteinExistence type="inferred from homology"/>
<keyword evidence="6" id="KW-1185">Reference proteome</keyword>
<dbReference type="KEGG" id="nah:F5544_12295"/>
<dbReference type="InterPro" id="IPR025734">
    <property type="entry name" value="EspG"/>
</dbReference>
<keyword evidence="3" id="KW-0963">Cytoplasm</keyword>
<name>A0A6G9YB47_9NOCA</name>
<evidence type="ECO:0000313" key="6">
    <source>
        <dbReference type="Proteomes" id="UP000503540"/>
    </source>
</evidence>
<accession>A0A6G9YB47</accession>
<gene>
    <name evidence="5" type="ORF">F5544_12295</name>
</gene>
<comment type="subcellular location">
    <subcellularLocation>
        <location evidence="1">Cytoplasm</location>
    </subcellularLocation>
</comment>
<dbReference type="EMBL" id="CP046172">
    <property type="protein sequence ID" value="QIS10350.1"/>
    <property type="molecule type" value="Genomic_DNA"/>
</dbReference>
<evidence type="ECO:0000256" key="2">
    <source>
        <dbReference type="ARBA" id="ARBA00006411"/>
    </source>
</evidence>